<accession>A0A6C0JKY2</accession>
<dbReference type="AlphaFoldDB" id="A0A6C0JKY2"/>
<name>A0A6C0JKY2_9ZZZZ</name>
<evidence type="ECO:0000313" key="1">
    <source>
        <dbReference type="EMBL" id="QHU06259.1"/>
    </source>
</evidence>
<proteinExistence type="predicted"/>
<reference evidence="1" key="1">
    <citation type="journal article" date="2020" name="Nature">
        <title>Giant virus diversity and host interactions through global metagenomics.</title>
        <authorList>
            <person name="Schulz F."/>
            <person name="Roux S."/>
            <person name="Paez-Espino D."/>
            <person name="Jungbluth S."/>
            <person name="Walsh D.A."/>
            <person name="Denef V.J."/>
            <person name="McMahon K.D."/>
            <person name="Konstantinidis K.T."/>
            <person name="Eloe-Fadrosh E.A."/>
            <person name="Kyrpides N.C."/>
            <person name="Woyke T."/>
        </authorList>
    </citation>
    <scope>NUCLEOTIDE SEQUENCE</scope>
    <source>
        <strain evidence="1">GVMAG-M-3300027747-57</strain>
    </source>
</reference>
<organism evidence="1">
    <name type="scientific">viral metagenome</name>
    <dbReference type="NCBI Taxonomy" id="1070528"/>
    <lineage>
        <taxon>unclassified sequences</taxon>
        <taxon>metagenomes</taxon>
        <taxon>organismal metagenomes</taxon>
    </lineage>
</organism>
<sequence length="119" mass="14279">MQKQLKIFWKNIPIEIIQKIVEYSGKIKMRNKKFMNQIENIEDRYHLLRLRLCFDKDREYNNVVRLSHVNIPIPFTDKSLYYFAFHRGMRITLHTDESVTGPNINKCSNAEILYSNIGE</sequence>
<protein>
    <submittedName>
        <fullName evidence="1">Uncharacterized protein</fullName>
    </submittedName>
</protein>
<dbReference type="EMBL" id="MN740431">
    <property type="protein sequence ID" value="QHU06259.1"/>
    <property type="molecule type" value="Genomic_DNA"/>
</dbReference>